<dbReference type="PATRIC" id="fig|1227461.3.peg.2043"/>
<accession>M0GAE0</accession>
<keyword evidence="1" id="KW-0472">Membrane</keyword>
<dbReference type="InterPro" id="IPR012337">
    <property type="entry name" value="RNaseH-like_sf"/>
</dbReference>
<feature type="transmembrane region" description="Helical" evidence="1">
    <location>
        <begin position="226"/>
        <end position="243"/>
    </location>
</feature>
<keyword evidence="4" id="KW-1185">Reference proteome</keyword>
<organism evidence="3 4">
    <name type="scientific">Haloferax prahovense (strain DSM 18310 / JCM 13924 / TL6)</name>
    <dbReference type="NCBI Taxonomy" id="1227461"/>
    <lineage>
        <taxon>Archaea</taxon>
        <taxon>Methanobacteriati</taxon>
        <taxon>Methanobacteriota</taxon>
        <taxon>Stenosarchaea group</taxon>
        <taxon>Halobacteria</taxon>
        <taxon>Halobacteriales</taxon>
        <taxon>Haloferacaceae</taxon>
        <taxon>Haloferax</taxon>
    </lineage>
</organism>
<evidence type="ECO:0000259" key="2">
    <source>
        <dbReference type="Pfam" id="PF01609"/>
    </source>
</evidence>
<gene>
    <name evidence="3" type="ORF">C457_10116</name>
</gene>
<dbReference type="GO" id="GO:0003677">
    <property type="term" value="F:DNA binding"/>
    <property type="evidence" value="ECO:0007669"/>
    <property type="project" value="InterPro"/>
</dbReference>
<sequence>MYRQAIRRLIDEVAETETFFRAGIVAIDITEAAPFTGDRTGHEDEIIGTKEQTDEYAYQWATVQLVGNAVPLVLDARPVRKGESRLEIVEDLLDSAKELVHVDNVLMDREFDSQHVLEMISQRGLSYVVPKRMQTSEKAQAERLLQRDQDRYETDRKLHLGKNEWHETTLIYRRKENSEHDDHRQYSVFMSNRGGGFLREYGYRWEIESGYRSIKRFMAATTSTDFGLRFFYFAFACLLYSIWRAVDLLVQVELTGEYERSPMVTADNTLTLLKKETGIG</sequence>
<evidence type="ECO:0000313" key="3">
    <source>
        <dbReference type="EMBL" id="ELZ69185.1"/>
    </source>
</evidence>
<dbReference type="SUPFAM" id="SSF53098">
    <property type="entry name" value="Ribonuclease H-like"/>
    <property type="match status" value="1"/>
</dbReference>
<dbReference type="Proteomes" id="UP000011559">
    <property type="component" value="Unassembled WGS sequence"/>
</dbReference>
<keyword evidence="1" id="KW-0812">Transmembrane</keyword>
<dbReference type="EMBL" id="AOLG01000029">
    <property type="protein sequence ID" value="ELZ69185.1"/>
    <property type="molecule type" value="Genomic_DNA"/>
</dbReference>
<reference evidence="3 4" key="1">
    <citation type="journal article" date="2014" name="PLoS Genet.">
        <title>Phylogenetically driven sequencing of extremely halophilic archaea reveals strategies for static and dynamic osmo-response.</title>
        <authorList>
            <person name="Becker E.A."/>
            <person name="Seitzer P.M."/>
            <person name="Tritt A."/>
            <person name="Larsen D."/>
            <person name="Krusor M."/>
            <person name="Yao A.I."/>
            <person name="Wu D."/>
            <person name="Madern D."/>
            <person name="Eisen J.A."/>
            <person name="Darling A.E."/>
            <person name="Facciotti M.T."/>
        </authorList>
    </citation>
    <scope>NUCLEOTIDE SEQUENCE [LARGE SCALE GENOMIC DNA]</scope>
    <source>
        <strain evidence="4">DSM 18310 / JCM 13924 / TL6</strain>
    </source>
</reference>
<dbReference type="PANTHER" id="PTHR33252">
    <property type="entry name" value="THIRD ORF IN TRANSPOSON ISC1160"/>
    <property type="match status" value="1"/>
</dbReference>
<protein>
    <submittedName>
        <fullName evidence="3">Transposase (TCE33)</fullName>
    </submittedName>
</protein>
<feature type="domain" description="Transposase IS4-like" evidence="2">
    <location>
        <begin position="73"/>
        <end position="223"/>
    </location>
</feature>
<comment type="caution">
    <text evidence="3">The sequence shown here is derived from an EMBL/GenBank/DDBJ whole genome shotgun (WGS) entry which is preliminary data.</text>
</comment>
<evidence type="ECO:0000313" key="4">
    <source>
        <dbReference type="Proteomes" id="UP000011559"/>
    </source>
</evidence>
<name>M0GAE0_HALPT</name>
<dbReference type="AlphaFoldDB" id="M0GAE0"/>
<dbReference type="GO" id="GO:0004803">
    <property type="term" value="F:transposase activity"/>
    <property type="evidence" value="ECO:0007669"/>
    <property type="project" value="InterPro"/>
</dbReference>
<evidence type="ECO:0000256" key="1">
    <source>
        <dbReference type="SAM" id="Phobius"/>
    </source>
</evidence>
<keyword evidence="1" id="KW-1133">Transmembrane helix</keyword>
<dbReference type="GO" id="GO:0006313">
    <property type="term" value="P:DNA transposition"/>
    <property type="evidence" value="ECO:0007669"/>
    <property type="project" value="InterPro"/>
</dbReference>
<dbReference type="PANTHER" id="PTHR33252:SF2">
    <property type="entry name" value="TRANSPOSASE IS4-LIKE DOMAIN-CONTAINING PROTEIN"/>
    <property type="match status" value="1"/>
</dbReference>
<dbReference type="InterPro" id="IPR002559">
    <property type="entry name" value="Transposase_11"/>
</dbReference>
<dbReference type="Pfam" id="PF01609">
    <property type="entry name" value="DDE_Tnp_1"/>
    <property type="match status" value="1"/>
</dbReference>
<proteinExistence type="predicted"/>